<dbReference type="Pfam" id="PF01408">
    <property type="entry name" value="GFO_IDH_MocA"/>
    <property type="match status" value="1"/>
</dbReference>
<dbReference type="Pfam" id="PF22725">
    <property type="entry name" value="GFO_IDH_MocA_C3"/>
    <property type="match status" value="1"/>
</dbReference>
<feature type="domain" description="Gfo/Idh/MocA-like oxidoreductase N-terminal" evidence="1">
    <location>
        <begin position="6"/>
        <end position="119"/>
    </location>
</feature>
<dbReference type="Proteomes" id="UP001305702">
    <property type="component" value="Chromosome"/>
</dbReference>
<dbReference type="GO" id="GO:0000166">
    <property type="term" value="F:nucleotide binding"/>
    <property type="evidence" value="ECO:0007669"/>
    <property type="project" value="InterPro"/>
</dbReference>
<proteinExistence type="predicted"/>
<dbReference type="AlphaFoldDB" id="A0AA96LH49"/>
<dbReference type="InterPro" id="IPR000683">
    <property type="entry name" value="Gfo/Idh/MocA-like_OxRdtase_N"/>
</dbReference>
<dbReference type="SUPFAM" id="SSF51735">
    <property type="entry name" value="NAD(P)-binding Rossmann-fold domains"/>
    <property type="match status" value="1"/>
</dbReference>
<feature type="domain" description="GFO/IDH/MocA-like oxidoreductase" evidence="2">
    <location>
        <begin position="130"/>
        <end position="252"/>
    </location>
</feature>
<dbReference type="PANTHER" id="PTHR43249">
    <property type="entry name" value="UDP-N-ACETYL-2-AMINO-2-DEOXY-D-GLUCURONATE OXIDASE"/>
    <property type="match status" value="1"/>
</dbReference>
<evidence type="ECO:0000313" key="3">
    <source>
        <dbReference type="EMBL" id="WNQ11896.1"/>
    </source>
</evidence>
<keyword evidence="4" id="KW-1185">Reference proteome</keyword>
<dbReference type="Gene3D" id="3.40.50.720">
    <property type="entry name" value="NAD(P)-binding Rossmann-like Domain"/>
    <property type="match status" value="1"/>
</dbReference>
<protein>
    <submittedName>
        <fullName evidence="3">Gfo/Idh/MocA family oxidoreductase</fullName>
    </submittedName>
</protein>
<name>A0AA96LH49_9BACL</name>
<dbReference type="InterPro" id="IPR055170">
    <property type="entry name" value="GFO_IDH_MocA-like_dom"/>
</dbReference>
<dbReference type="Gene3D" id="3.30.360.10">
    <property type="entry name" value="Dihydrodipicolinate Reductase, domain 2"/>
    <property type="match status" value="1"/>
</dbReference>
<dbReference type="EMBL" id="CP130318">
    <property type="protein sequence ID" value="WNQ11896.1"/>
    <property type="molecule type" value="Genomic_DNA"/>
</dbReference>
<organism evidence="3 4">
    <name type="scientific">Paenibacillus aurantius</name>
    <dbReference type="NCBI Taxonomy" id="2918900"/>
    <lineage>
        <taxon>Bacteria</taxon>
        <taxon>Bacillati</taxon>
        <taxon>Bacillota</taxon>
        <taxon>Bacilli</taxon>
        <taxon>Bacillales</taxon>
        <taxon>Paenibacillaceae</taxon>
        <taxon>Paenibacillus</taxon>
    </lineage>
</organism>
<evidence type="ECO:0000259" key="2">
    <source>
        <dbReference type="Pfam" id="PF22725"/>
    </source>
</evidence>
<accession>A0AA96LH49</accession>
<dbReference type="KEGG" id="paun:MJA45_02230"/>
<evidence type="ECO:0000313" key="4">
    <source>
        <dbReference type="Proteomes" id="UP001305702"/>
    </source>
</evidence>
<dbReference type="InterPro" id="IPR036291">
    <property type="entry name" value="NAD(P)-bd_dom_sf"/>
</dbReference>
<gene>
    <name evidence="3" type="ORF">MJA45_02230</name>
</gene>
<sequence>MKARGAAVIGCGSVASFHLNAIRSTDRVRLVGIAGRREEAVRPLAEQEGCRWTTDYRELLRDPSVELVCLTTGSGSHAVIGREVLEAGKPLLVEKPLAMSSAEAAELVRLARRKGLLLSTVSQRRFEPQHQEVHRVLAEGALGRLLLVEVGCPYYRTQEYYDSADWRGTIREDGGVLMNQAIHSLDLMLWLAGGVAKVTGRTATQAHRMEAEDLGLALLTFRSGTFGTVMASTSIQPGFPPYLHFYGEKGTIKLAGSGIHHWAVPGWPEPAGPEETGGGVSDPRSIPDRYHRLQLLDVLDALDSGRPPLVTGEDGWRAVRLVEAIYESSAQNKEIDMGDENI</sequence>
<reference evidence="3 4" key="1">
    <citation type="submission" date="2022-02" db="EMBL/GenBank/DDBJ databases">
        <title>Paenibacillus sp. MBLB1776 Whole Genome Shotgun Sequencing.</title>
        <authorList>
            <person name="Hwang C.Y."/>
            <person name="Cho E.-S."/>
            <person name="Seo M.-J."/>
        </authorList>
    </citation>
    <scope>NUCLEOTIDE SEQUENCE [LARGE SCALE GENOMIC DNA]</scope>
    <source>
        <strain evidence="3 4">MBLB1776</strain>
    </source>
</reference>
<dbReference type="RefSeq" id="WP_315605672.1">
    <property type="nucleotide sequence ID" value="NZ_CP130318.1"/>
</dbReference>
<dbReference type="InterPro" id="IPR052515">
    <property type="entry name" value="Gfo/Idh/MocA_Oxidoreductase"/>
</dbReference>
<dbReference type="PANTHER" id="PTHR43249:SF1">
    <property type="entry name" value="D-GLUCOSIDE 3-DEHYDROGENASE"/>
    <property type="match status" value="1"/>
</dbReference>
<evidence type="ECO:0000259" key="1">
    <source>
        <dbReference type="Pfam" id="PF01408"/>
    </source>
</evidence>
<dbReference type="SUPFAM" id="SSF55347">
    <property type="entry name" value="Glyceraldehyde-3-phosphate dehydrogenase-like, C-terminal domain"/>
    <property type="match status" value="1"/>
</dbReference>